<protein>
    <submittedName>
        <fullName evidence="1">Uncharacterized protein</fullName>
    </submittedName>
</protein>
<dbReference type="Proteomes" id="UP001157946">
    <property type="component" value="Unassembled WGS sequence"/>
</dbReference>
<evidence type="ECO:0000313" key="2">
    <source>
        <dbReference type="Proteomes" id="UP001157946"/>
    </source>
</evidence>
<gene>
    <name evidence="1" type="ORF">SAMN06265361_101169</name>
</gene>
<sequence length="100" mass="11059">MQLVAKRARRAQISVFGKNMDADALPRIPHQRPRNITHKSLFLTVIKRKTPAGAREFCYNFKLELWPGCSLASGSKYCLALFTAVGASPKPTAINFTLPG</sequence>
<name>A0AA46ACV7_9BACL</name>
<comment type="caution">
    <text evidence="1">The sequence shown here is derived from an EMBL/GenBank/DDBJ whole genome shotgun (WGS) entry which is preliminary data.</text>
</comment>
<dbReference type="EMBL" id="FXTU01000001">
    <property type="protein sequence ID" value="SMP00853.1"/>
    <property type="molecule type" value="Genomic_DNA"/>
</dbReference>
<reference evidence="1" key="1">
    <citation type="submission" date="2017-05" db="EMBL/GenBank/DDBJ databases">
        <authorList>
            <person name="Varghese N."/>
            <person name="Submissions S."/>
        </authorList>
    </citation>
    <scope>NUCLEOTIDE SEQUENCE</scope>
    <source>
        <strain evidence="1">DSM 45262</strain>
    </source>
</reference>
<keyword evidence="2" id="KW-1185">Reference proteome</keyword>
<accession>A0AA46ACV7</accession>
<dbReference type="AlphaFoldDB" id="A0AA46ACV7"/>
<evidence type="ECO:0000313" key="1">
    <source>
        <dbReference type="EMBL" id="SMP00853.1"/>
    </source>
</evidence>
<organism evidence="1 2">
    <name type="scientific">Laceyella tengchongensis</name>
    <dbReference type="NCBI Taxonomy" id="574699"/>
    <lineage>
        <taxon>Bacteria</taxon>
        <taxon>Bacillati</taxon>
        <taxon>Bacillota</taxon>
        <taxon>Bacilli</taxon>
        <taxon>Bacillales</taxon>
        <taxon>Thermoactinomycetaceae</taxon>
        <taxon>Laceyella</taxon>
    </lineage>
</organism>
<proteinExistence type="predicted"/>